<protein>
    <submittedName>
        <fullName evidence="3">Uncharacterized protein</fullName>
    </submittedName>
</protein>
<sequence length="125" mass="13997">MDFLTVSQPTSNFQLVPRDFAADERPLADDQDRHFTLHGKDDDEKLAAMCEAGFVTDCRISIERARAAASNQDEKSKTHMESTKSLSRPPFGKTEDHTAYRPSFPAYGLFVILAIALLVRSIHRG</sequence>
<feature type="region of interest" description="Disordered" evidence="1">
    <location>
        <begin position="67"/>
        <end position="97"/>
    </location>
</feature>
<comment type="caution">
    <text evidence="3">The sequence shown here is derived from an EMBL/GenBank/DDBJ whole genome shotgun (WGS) entry which is preliminary data.</text>
</comment>
<name>A0A9W9PJC3_9EURO</name>
<proteinExistence type="predicted"/>
<evidence type="ECO:0000256" key="2">
    <source>
        <dbReference type="SAM" id="Phobius"/>
    </source>
</evidence>
<dbReference type="GeneID" id="83198346"/>
<keyword evidence="2" id="KW-1133">Transmembrane helix</keyword>
<keyword evidence="4" id="KW-1185">Reference proteome</keyword>
<evidence type="ECO:0000313" key="3">
    <source>
        <dbReference type="EMBL" id="KAJ5246763.1"/>
    </source>
</evidence>
<reference evidence="3" key="1">
    <citation type="submission" date="2022-11" db="EMBL/GenBank/DDBJ databases">
        <authorList>
            <person name="Petersen C."/>
        </authorList>
    </citation>
    <scope>NUCLEOTIDE SEQUENCE</scope>
    <source>
        <strain evidence="3">IBT 19713</strain>
    </source>
</reference>
<reference evidence="3" key="2">
    <citation type="journal article" date="2023" name="IMA Fungus">
        <title>Comparative genomic study of the Penicillium genus elucidates a diverse pangenome and 15 lateral gene transfer events.</title>
        <authorList>
            <person name="Petersen C."/>
            <person name="Sorensen T."/>
            <person name="Nielsen M.R."/>
            <person name="Sondergaard T.E."/>
            <person name="Sorensen J.L."/>
            <person name="Fitzpatrick D.A."/>
            <person name="Frisvad J.C."/>
            <person name="Nielsen K.L."/>
        </authorList>
    </citation>
    <scope>NUCLEOTIDE SEQUENCE</scope>
    <source>
        <strain evidence="3">IBT 19713</strain>
    </source>
</reference>
<dbReference type="EMBL" id="JAPQKS010000002">
    <property type="protein sequence ID" value="KAJ5246763.1"/>
    <property type="molecule type" value="Genomic_DNA"/>
</dbReference>
<feature type="compositionally biased region" description="Basic and acidic residues" evidence="1">
    <location>
        <begin position="67"/>
        <end position="82"/>
    </location>
</feature>
<evidence type="ECO:0000313" key="4">
    <source>
        <dbReference type="Proteomes" id="UP001150941"/>
    </source>
</evidence>
<dbReference type="AlphaFoldDB" id="A0A9W9PJC3"/>
<keyword evidence="2" id="KW-0812">Transmembrane</keyword>
<dbReference type="Proteomes" id="UP001150941">
    <property type="component" value="Unassembled WGS sequence"/>
</dbReference>
<feature type="transmembrane region" description="Helical" evidence="2">
    <location>
        <begin position="104"/>
        <end position="122"/>
    </location>
</feature>
<dbReference type="RefSeq" id="XP_058334184.1">
    <property type="nucleotide sequence ID" value="XM_058471043.1"/>
</dbReference>
<accession>A0A9W9PJC3</accession>
<organism evidence="3 4">
    <name type="scientific">Penicillium chermesinum</name>
    <dbReference type="NCBI Taxonomy" id="63820"/>
    <lineage>
        <taxon>Eukaryota</taxon>
        <taxon>Fungi</taxon>
        <taxon>Dikarya</taxon>
        <taxon>Ascomycota</taxon>
        <taxon>Pezizomycotina</taxon>
        <taxon>Eurotiomycetes</taxon>
        <taxon>Eurotiomycetidae</taxon>
        <taxon>Eurotiales</taxon>
        <taxon>Aspergillaceae</taxon>
        <taxon>Penicillium</taxon>
    </lineage>
</organism>
<keyword evidence="2" id="KW-0472">Membrane</keyword>
<evidence type="ECO:0000256" key="1">
    <source>
        <dbReference type="SAM" id="MobiDB-lite"/>
    </source>
</evidence>
<gene>
    <name evidence="3" type="ORF">N7468_001746</name>
</gene>